<dbReference type="InterPro" id="IPR014047">
    <property type="entry name" value="Chr_Tranpt_l_chain"/>
</dbReference>
<feature type="transmembrane region" description="Helical" evidence="7">
    <location>
        <begin position="214"/>
        <end position="234"/>
    </location>
</feature>
<dbReference type="RefSeq" id="WP_090675166.1">
    <property type="nucleotide sequence ID" value="NZ_FNIT01000007.1"/>
</dbReference>
<evidence type="ECO:0000313" key="9">
    <source>
        <dbReference type="Proteomes" id="UP000198793"/>
    </source>
</evidence>
<evidence type="ECO:0000256" key="5">
    <source>
        <dbReference type="ARBA" id="ARBA00022989"/>
    </source>
</evidence>
<dbReference type="Pfam" id="PF02417">
    <property type="entry name" value="Chromate_transp"/>
    <property type="match status" value="2"/>
</dbReference>
<comment type="similarity">
    <text evidence="2">Belongs to the chromate ion transporter (CHR) (TC 2.A.51) family.</text>
</comment>
<dbReference type="EMBL" id="FNIT01000007">
    <property type="protein sequence ID" value="SDO52072.1"/>
    <property type="molecule type" value="Genomic_DNA"/>
</dbReference>
<keyword evidence="9" id="KW-1185">Reference proteome</keyword>
<comment type="subcellular location">
    <subcellularLocation>
        <location evidence="1">Cell membrane</location>
        <topology evidence="1">Multi-pass membrane protein</topology>
    </subcellularLocation>
</comment>
<dbReference type="OrthoDB" id="8969999at2"/>
<evidence type="ECO:0000256" key="2">
    <source>
        <dbReference type="ARBA" id="ARBA00005262"/>
    </source>
</evidence>
<feature type="transmembrane region" description="Helical" evidence="7">
    <location>
        <begin position="346"/>
        <end position="363"/>
    </location>
</feature>
<evidence type="ECO:0000256" key="3">
    <source>
        <dbReference type="ARBA" id="ARBA00022475"/>
    </source>
</evidence>
<dbReference type="InterPro" id="IPR003370">
    <property type="entry name" value="Chromate_transpt"/>
</dbReference>
<keyword evidence="3" id="KW-1003">Cell membrane</keyword>
<evidence type="ECO:0000256" key="1">
    <source>
        <dbReference type="ARBA" id="ARBA00004651"/>
    </source>
</evidence>
<dbReference type="Proteomes" id="UP000198793">
    <property type="component" value="Unassembled WGS sequence"/>
</dbReference>
<feature type="transmembrane region" description="Helical" evidence="7">
    <location>
        <begin position="160"/>
        <end position="177"/>
    </location>
</feature>
<feature type="transmembrane region" description="Helical" evidence="7">
    <location>
        <begin position="94"/>
        <end position="123"/>
    </location>
</feature>
<reference evidence="8 9" key="1">
    <citation type="submission" date="2016-10" db="EMBL/GenBank/DDBJ databases">
        <authorList>
            <person name="de Groot N.N."/>
        </authorList>
    </citation>
    <scope>NUCLEOTIDE SEQUENCE [LARGE SCALE GENOMIC DNA]</scope>
    <source>
        <strain evidence="9">L7-484,KACC 16230,DSM 25025</strain>
    </source>
</reference>
<organism evidence="8 9">
    <name type="scientific">Aureimonas jatrophae</name>
    <dbReference type="NCBI Taxonomy" id="1166073"/>
    <lineage>
        <taxon>Bacteria</taxon>
        <taxon>Pseudomonadati</taxon>
        <taxon>Pseudomonadota</taxon>
        <taxon>Alphaproteobacteria</taxon>
        <taxon>Hyphomicrobiales</taxon>
        <taxon>Aurantimonadaceae</taxon>
        <taxon>Aureimonas</taxon>
    </lineage>
</organism>
<protein>
    <submittedName>
        <fullName evidence="8">Chromate transporter</fullName>
    </submittedName>
</protein>
<gene>
    <name evidence="8" type="ORF">SAMN05192530_107140</name>
</gene>
<feature type="transmembrane region" description="Helical" evidence="7">
    <location>
        <begin position="375"/>
        <end position="406"/>
    </location>
</feature>
<keyword evidence="4 7" id="KW-0812">Transmembrane</keyword>
<dbReference type="PANTHER" id="PTHR33567:SF3">
    <property type="entry name" value="CHROMATE ION TRANSPORTER (EUROFUNG)"/>
    <property type="match status" value="1"/>
</dbReference>
<feature type="transmembrane region" description="Helical" evidence="7">
    <location>
        <begin position="278"/>
        <end position="300"/>
    </location>
</feature>
<dbReference type="PANTHER" id="PTHR33567">
    <property type="entry name" value="CHROMATE ION TRANSPORTER (EUROFUNG)"/>
    <property type="match status" value="1"/>
</dbReference>
<keyword evidence="5 7" id="KW-1133">Transmembrane helix</keyword>
<dbReference type="NCBIfam" id="TIGR00937">
    <property type="entry name" value="2A51"/>
    <property type="match status" value="1"/>
</dbReference>
<accession>A0A1H0K8G4</accession>
<keyword evidence="6 7" id="KW-0472">Membrane</keyword>
<sequence>MAADGTSSVADPDAVSSAAPVGRAGEVFRAFLVLGCTSFGGPTAHLSYFRESFVARRRWLADETYADLVALAQFLPGPASSQVGMGIGWMRAGWAGLLAAFVGFTLPSALLMAGAALGLTALLGPEATGLLAGLKAAAVAVVAQALAAMASSLASGGRRAAIALVCGALALLVAGPAGQVGAIALGAGLGLLLEPASGALASRDPLPAPRRRTGFALLAVLALVLVLPGPLAALFDWPALDLAGRFARAGALVFGGGHVVLPLLEAETVGRGLVSETGFLAGYGLAQAVPGPLFTFATYLGALAPPGGWGGALLATLAIFLPAGLLIAGALPFWSRLRALPGARRALAGVNAAVVGLLGAAFLDPVLPAGVTSGATALVALLALALLLAGTPAPLVVLGAGALGWLGL</sequence>
<evidence type="ECO:0000313" key="8">
    <source>
        <dbReference type="EMBL" id="SDO52072.1"/>
    </source>
</evidence>
<proteinExistence type="inferred from homology"/>
<evidence type="ECO:0000256" key="4">
    <source>
        <dbReference type="ARBA" id="ARBA00022692"/>
    </source>
</evidence>
<dbReference type="AlphaFoldDB" id="A0A1H0K8G4"/>
<dbReference type="GO" id="GO:0015109">
    <property type="term" value="F:chromate transmembrane transporter activity"/>
    <property type="evidence" value="ECO:0007669"/>
    <property type="project" value="InterPro"/>
</dbReference>
<feature type="transmembrane region" description="Helical" evidence="7">
    <location>
        <begin position="312"/>
        <end position="334"/>
    </location>
</feature>
<feature type="transmembrane region" description="Helical" evidence="7">
    <location>
        <begin position="129"/>
        <end position="148"/>
    </location>
</feature>
<dbReference type="PIRSF" id="PIRSF004810">
    <property type="entry name" value="ChrA"/>
    <property type="match status" value="1"/>
</dbReference>
<evidence type="ECO:0000256" key="6">
    <source>
        <dbReference type="ARBA" id="ARBA00023136"/>
    </source>
</evidence>
<name>A0A1H0K8G4_9HYPH</name>
<feature type="transmembrane region" description="Helical" evidence="7">
    <location>
        <begin position="27"/>
        <end position="49"/>
    </location>
</feature>
<dbReference type="GO" id="GO:0005886">
    <property type="term" value="C:plasma membrane"/>
    <property type="evidence" value="ECO:0007669"/>
    <property type="project" value="UniProtKB-SubCell"/>
</dbReference>
<evidence type="ECO:0000256" key="7">
    <source>
        <dbReference type="SAM" id="Phobius"/>
    </source>
</evidence>